<name>A0ABR2FD96_9ROSI</name>
<protein>
    <submittedName>
        <fullName evidence="1">Uncharacterized protein</fullName>
    </submittedName>
</protein>
<accession>A0ABR2FD96</accession>
<dbReference type="EMBL" id="JBBPBM010000006">
    <property type="protein sequence ID" value="KAK8578907.1"/>
    <property type="molecule type" value="Genomic_DNA"/>
</dbReference>
<evidence type="ECO:0000313" key="1">
    <source>
        <dbReference type="EMBL" id="KAK8578907.1"/>
    </source>
</evidence>
<reference evidence="1 2" key="1">
    <citation type="journal article" date="2024" name="G3 (Bethesda)">
        <title>Genome assembly of Hibiscus sabdariffa L. provides insights into metabolisms of medicinal natural products.</title>
        <authorList>
            <person name="Kim T."/>
        </authorList>
    </citation>
    <scope>NUCLEOTIDE SEQUENCE [LARGE SCALE GENOMIC DNA]</scope>
    <source>
        <strain evidence="1">TK-2024</strain>
        <tissue evidence="1">Old leaves</tissue>
    </source>
</reference>
<comment type="caution">
    <text evidence="1">The sequence shown here is derived from an EMBL/GenBank/DDBJ whole genome shotgun (WGS) entry which is preliminary data.</text>
</comment>
<dbReference type="Proteomes" id="UP001472677">
    <property type="component" value="Unassembled WGS sequence"/>
</dbReference>
<gene>
    <name evidence="1" type="ORF">V6N12_069251</name>
</gene>
<proteinExistence type="predicted"/>
<organism evidence="1 2">
    <name type="scientific">Hibiscus sabdariffa</name>
    <name type="common">roselle</name>
    <dbReference type="NCBI Taxonomy" id="183260"/>
    <lineage>
        <taxon>Eukaryota</taxon>
        <taxon>Viridiplantae</taxon>
        <taxon>Streptophyta</taxon>
        <taxon>Embryophyta</taxon>
        <taxon>Tracheophyta</taxon>
        <taxon>Spermatophyta</taxon>
        <taxon>Magnoliopsida</taxon>
        <taxon>eudicotyledons</taxon>
        <taxon>Gunneridae</taxon>
        <taxon>Pentapetalae</taxon>
        <taxon>rosids</taxon>
        <taxon>malvids</taxon>
        <taxon>Malvales</taxon>
        <taxon>Malvaceae</taxon>
        <taxon>Malvoideae</taxon>
        <taxon>Hibiscus</taxon>
    </lineage>
</organism>
<keyword evidence="2" id="KW-1185">Reference proteome</keyword>
<sequence>MPYSASSSQRPYRYGPSRIGTVCLIQIPVAKDHIGTGQAYREDEELKVKLERKGSCSSSAWQCGTMTML</sequence>
<evidence type="ECO:0000313" key="2">
    <source>
        <dbReference type="Proteomes" id="UP001472677"/>
    </source>
</evidence>